<dbReference type="InterPro" id="IPR036457">
    <property type="entry name" value="PPM-type-like_dom_sf"/>
</dbReference>
<dbReference type="RefSeq" id="WP_173013073.1">
    <property type="nucleotide sequence ID" value="NZ_AP019860.1"/>
</dbReference>
<dbReference type="EMBL" id="AP019860">
    <property type="protein sequence ID" value="BBM81957.1"/>
    <property type="molecule type" value="Genomic_DNA"/>
</dbReference>
<dbReference type="KEGG" id="uam:UABAM_00300"/>
<proteinExistence type="predicted"/>
<accession>A0A5S9II18</accession>
<feature type="domain" description="PPM-type phosphatase" evidence="1">
    <location>
        <begin position="47"/>
        <end position="244"/>
    </location>
</feature>
<dbReference type="Proteomes" id="UP000326354">
    <property type="component" value="Chromosome"/>
</dbReference>
<organism evidence="2 3">
    <name type="scientific">Uabimicrobium amorphum</name>
    <dbReference type="NCBI Taxonomy" id="2596890"/>
    <lineage>
        <taxon>Bacteria</taxon>
        <taxon>Pseudomonadati</taxon>
        <taxon>Planctomycetota</taxon>
        <taxon>Candidatus Uabimicrobiia</taxon>
        <taxon>Candidatus Uabimicrobiales</taxon>
        <taxon>Candidatus Uabimicrobiaceae</taxon>
        <taxon>Candidatus Uabimicrobium</taxon>
    </lineage>
</organism>
<dbReference type="AlphaFoldDB" id="A0A5S9II18"/>
<gene>
    <name evidence="2" type="ORF">UABAM_00300</name>
</gene>
<evidence type="ECO:0000313" key="3">
    <source>
        <dbReference type="Proteomes" id="UP000326354"/>
    </source>
</evidence>
<dbReference type="Pfam" id="PF07228">
    <property type="entry name" value="SpoIIE"/>
    <property type="match status" value="1"/>
</dbReference>
<name>A0A5S9II18_UABAM</name>
<keyword evidence="3" id="KW-1185">Reference proteome</keyword>
<reference evidence="2 3" key="1">
    <citation type="submission" date="2019-08" db="EMBL/GenBank/DDBJ databases">
        <title>Complete genome sequence of Candidatus Uab amorphum.</title>
        <authorList>
            <person name="Shiratori T."/>
            <person name="Suzuki S."/>
            <person name="Kakizawa Y."/>
            <person name="Ishida K."/>
        </authorList>
    </citation>
    <scope>NUCLEOTIDE SEQUENCE [LARGE SCALE GENOMIC DNA]</scope>
    <source>
        <strain evidence="2 3">SRT547</strain>
    </source>
</reference>
<evidence type="ECO:0000313" key="2">
    <source>
        <dbReference type="EMBL" id="BBM81957.1"/>
    </source>
</evidence>
<evidence type="ECO:0000259" key="1">
    <source>
        <dbReference type="Pfam" id="PF07228"/>
    </source>
</evidence>
<protein>
    <recommendedName>
        <fullName evidence="1">PPM-type phosphatase domain-containing protein</fullName>
    </recommendedName>
</protein>
<dbReference type="Gene3D" id="3.60.40.10">
    <property type="entry name" value="PPM-type phosphatase domain"/>
    <property type="match status" value="1"/>
</dbReference>
<sequence>MHIYSDNFCDNARQNYKNDKWQVECAFKAFHNEFPGGDRFAIDVNCDGHLCFYIADATGHGHWAQQLWDQCRQEFDSEWHNFLQTSFSSQNLYEFCRKINFILRKYKEKCDTQLCIAFAALCGNELTFANFGYGTHVLIQQQGQTLWQPPSSQPSFGLKLGWFDEDIWKSSSRAFVCHTAKDVKRCILMTDSFLGDDFANPQQTMLDISQMNQQCLSLQFNEVVPYFLNTFAHDGDDMSLVVIENIQR</sequence>
<dbReference type="InterPro" id="IPR001932">
    <property type="entry name" value="PPM-type_phosphatase-like_dom"/>
</dbReference>